<gene>
    <name evidence="1" type="ORF">GKE73_13995</name>
</gene>
<comment type="caution">
    <text evidence="1">The sequence shown here is derived from an EMBL/GenBank/DDBJ whole genome shotgun (WGS) entry which is preliminary data.</text>
</comment>
<sequence>MFKVGVRPTLKLCATSLRRAGKDWAKAEIEAGLAAKLISMLPASYRNSPAEWVKFVDSKIEAELKECGAKGGKILKGFADLLTSMGTGKFGSYVEQHVQHTPVRYNLAKTNDAGLWGTISAHLQAVKKAAASAGQEVASGVMVTAAHEVDGVLKGTASARLMQRLGTAIAGWAAKLGEMLLKMYSSHLKPLLAKLARAFLKHMPVKAGAVA</sequence>
<dbReference type="Proteomes" id="UP000446658">
    <property type="component" value="Unassembled WGS sequence"/>
</dbReference>
<keyword evidence="2" id="KW-1185">Reference proteome</keyword>
<accession>A0A844GGE0</accession>
<dbReference type="RefSeq" id="WP_230370841.1">
    <property type="nucleotide sequence ID" value="NZ_WLYX01000001.1"/>
</dbReference>
<protein>
    <submittedName>
        <fullName evidence="1">Uncharacterized protein</fullName>
    </submittedName>
</protein>
<evidence type="ECO:0000313" key="1">
    <source>
        <dbReference type="EMBL" id="MTD33754.1"/>
    </source>
</evidence>
<dbReference type="AlphaFoldDB" id="A0A844GGE0"/>
<name>A0A844GGE0_9NEIS</name>
<proteinExistence type="predicted"/>
<dbReference type="EMBL" id="WLYX01000001">
    <property type="protein sequence ID" value="MTD33754.1"/>
    <property type="molecule type" value="Genomic_DNA"/>
</dbReference>
<organism evidence="1 2">
    <name type="scientific">Paludibacterium denitrificans</name>
    <dbReference type="NCBI Taxonomy" id="2675226"/>
    <lineage>
        <taxon>Bacteria</taxon>
        <taxon>Pseudomonadati</taxon>
        <taxon>Pseudomonadota</taxon>
        <taxon>Betaproteobacteria</taxon>
        <taxon>Neisseriales</taxon>
        <taxon>Chromobacteriaceae</taxon>
        <taxon>Paludibacterium</taxon>
    </lineage>
</organism>
<evidence type="ECO:0000313" key="2">
    <source>
        <dbReference type="Proteomes" id="UP000446658"/>
    </source>
</evidence>
<reference evidence="1 2" key="1">
    <citation type="submission" date="2019-11" db="EMBL/GenBank/DDBJ databases">
        <title>Draft genome sequence of Paludibacterium sp. dN18-1.</title>
        <authorList>
            <person name="Im W.-T."/>
        </authorList>
    </citation>
    <scope>NUCLEOTIDE SEQUENCE [LARGE SCALE GENOMIC DNA]</scope>
    <source>
        <strain evidence="2">dN 18-1</strain>
    </source>
</reference>